<reference evidence="2" key="1">
    <citation type="submission" date="2022-02" db="EMBL/GenBank/DDBJ databases">
        <authorList>
            <person name="Deutsch MARIE S."/>
        </authorList>
    </citation>
    <scope>NUCLEOTIDE SEQUENCE</scope>
    <source>
        <strain evidence="2">CIRM-BIA865</strain>
    </source>
</reference>
<dbReference type="RefSeq" id="WP_260368883.1">
    <property type="nucleotide sequence ID" value="NZ_OV915080.1"/>
</dbReference>
<name>A0AAU9R3V5_9LACO</name>
<protein>
    <recommendedName>
        <fullName evidence="4">ABC transporter ATP-binding protein</fullName>
    </recommendedName>
</protein>
<feature type="transmembrane region" description="Helical" evidence="1">
    <location>
        <begin position="6"/>
        <end position="26"/>
    </location>
</feature>
<organism evidence="2 3">
    <name type="scientific">Lactobacillus delbrueckii subsp. delbrueckii</name>
    <dbReference type="NCBI Taxonomy" id="83684"/>
    <lineage>
        <taxon>Bacteria</taxon>
        <taxon>Bacillati</taxon>
        <taxon>Bacillota</taxon>
        <taxon>Bacilli</taxon>
        <taxon>Lactobacillales</taxon>
        <taxon>Lactobacillaceae</taxon>
        <taxon>Lactobacillus</taxon>
    </lineage>
</organism>
<evidence type="ECO:0008006" key="4">
    <source>
        <dbReference type="Google" id="ProtNLM"/>
    </source>
</evidence>
<dbReference type="AlphaFoldDB" id="A0AAU9R3V5"/>
<sequence>MTTVFLLLVGGSLAILLVDLVILLKARKKLATGSKEAAVPYDNFSKLTLSAFAIQILLNMVYLWNYWSSAFSVTALTALLLFAGNLLLEFVIFCDDFLTDARYKSLWAYFKSLKKRQKFWLIAVVVITAFAGLINFFPSP</sequence>
<feature type="transmembrane region" description="Helical" evidence="1">
    <location>
        <begin position="47"/>
        <end position="67"/>
    </location>
</feature>
<proteinExistence type="predicted"/>
<feature type="transmembrane region" description="Helical" evidence="1">
    <location>
        <begin position="73"/>
        <end position="98"/>
    </location>
</feature>
<keyword evidence="1" id="KW-1133">Transmembrane helix</keyword>
<feature type="transmembrane region" description="Helical" evidence="1">
    <location>
        <begin position="119"/>
        <end position="137"/>
    </location>
</feature>
<keyword evidence="1" id="KW-0472">Membrane</keyword>
<evidence type="ECO:0000313" key="3">
    <source>
        <dbReference type="Proteomes" id="UP001295440"/>
    </source>
</evidence>
<dbReference type="Proteomes" id="UP001295440">
    <property type="component" value="Chromosome"/>
</dbReference>
<evidence type="ECO:0000256" key="1">
    <source>
        <dbReference type="SAM" id="Phobius"/>
    </source>
</evidence>
<gene>
    <name evidence="2" type="ORF">LDD865_1027</name>
</gene>
<accession>A0AAU9R3V5</accession>
<keyword evidence="1" id="KW-0812">Transmembrane</keyword>
<evidence type="ECO:0000313" key="2">
    <source>
        <dbReference type="EMBL" id="CAH1706186.1"/>
    </source>
</evidence>
<dbReference type="EMBL" id="OV915080">
    <property type="protein sequence ID" value="CAH1706186.1"/>
    <property type="molecule type" value="Genomic_DNA"/>
</dbReference>